<evidence type="ECO:0000256" key="1">
    <source>
        <dbReference type="ARBA" id="ARBA00007061"/>
    </source>
</evidence>
<evidence type="ECO:0000259" key="6">
    <source>
        <dbReference type="Pfam" id="PF01154"/>
    </source>
</evidence>
<dbReference type="InterPro" id="IPR016039">
    <property type="entry name" value="Thiolase-like"/>
</dbReference>
<dbReference type="Gene3D" id="3.40.47.10">
    <property type="match status" value="1"/>
</dbReference>
<dbReference type="PROSITE" id="PS01226">
    <property type="entry name" value="HMG_COA_SYNTHASE"/>
    <property type="match status" value="1"/>
</dbReference>
<dbReference type="InterPro" id="IPR013746">
    <property type="entry name" value="HMG_CoA_synt_C_dom"/>
</dbReference>
<feature type="domain" description="Hydroxymethylglutaryl-coenzyme A synthase N-terminal" evidence="6">
    <location>
        <begin position="1"/>
        <end position="151"/>
    </location>
</feature>
<feature type="active site" description="Proton donor/acceptor" evidence="3">
    <location>
        <position position="224"/>
    </location>
</feature>
<dbReference type="FunFam" id="3.40.47.10:FF:000008">
    <property type="entry name" value="3-hydroxy-3-methylglutaryl coenzyme A synthase"/>
    <property type="match status" value="1"/>
</dbReference>
<proteinExistence type="inferred from homology"/>
<keyword evidence="5" id="KW-0443">Lipid metabolism</keyword>
<dbReference type="AlphaFoldDB" id="A0A6B2L453"/>
<comment type="pathway">
    <text evidence="5">Metabolic intermediate biosynthesis; (R)-mevalonate biosynthesis; (R)-mevalonate from acetyl-CoA: step 2/3.</text>
</comment>
<dbReference type="EMBL" id="GIBP01002659">
    <property type="protein sequence ID" value="NDV31628.1"/>
    <property type="molecule type" value="Transcribed_RNA"/>
</dbReference>
<evidence type="ECO:0000313" key="8">
    <source>
        <dbReference type="EMBL" id="NDV31628.1"/>
    </source>
</evidence>
<feature type="binding site" evidence="4">
    <location>
        <position position="233"/>
    </location>
    <ligand>
        <name>CoA</name>
        <dbReference type="ChEBI" id="CHEBI:57287"/>
    </ligand>
</feature>
<dbReference type="InterPro" id="IPR000590">
    <property type="entry name" value="HMG_CoA_synt_AS"/>
</dbReference>
<dbReference type="GO" id="GO:0016126">
    <property type="term" value="P:sterol biosynthetic process"/>
    <property type="evidence" value="ECO:0007669"/>
    <property type="project" value="UniProtKB-KW"/>
</dbReference>
<dbReference type="GO" id="GO:0010142">
    <property type="term" value="P:farnesyl diphosphate biosynthetic process, mevalonate pathway"/>
    <property type="evidence" value="ECO:0007669"/>
    <property type="project" value="InterPro"/>
</dbReference>
<dbReference type="Pfam" id="PF01154">
    <property type="entry name" value="HMG_CoA_synt_N"/>
    <property type="match status" value="1"/>
</dbReference>
<dbReference type="SUPFAM" id="SSF53901">
    <property type="entry name" value="Thiolase-like"/>
    <property type="match status" value="2"/>
</dbReference>
<dbReference type="CDD" id="cd00827">
    <property type="entry name" value="init_cond_enzymes"/>
    <property type="match status" value="1"/>
</dbReference>
<protein>
    <recommendedName>
        <fullName evidence="5">Hydroxymethylglutaryl-CoA synthase</fullName>
        <shortName evidence="5">HMG-CoA synthase</shortName>
        <ecNumber evidence="5">2.3.3.10</ecNumber>
    </recommendedName>
    <alternativeName>
        <fullName evidence="5">3-hydroxy-3-methylglutaryl coenzyme A synthase</fullName>
    </alternativeName>
</protein>
<organism evidence="8">
    <name type="scientific">Arcella intermedia</name>
    <dbReference type="NCBI Taxonomy" id="1963864"/>
    <lineage>
        <taxon>Eukaryota</taxon>
        <taxon>Amoebozoa</taxon>
        <taxon>Tubulinea</taxon>
        <taxon>Elardia</taxon>
        <taxon>Arcellinida</taxon>
        <taxon>Sphaerothecina</taxon>
        <taxon>Arcellidae</taxon>
        <taxon>Arcella</taxon>
    </lineage>
</organism>
<dbReference type="Pfam" id="PF08540">
    <property type="entry name" value="HMG_CoA_synt_C"/>
    <property type="match status" value="1"/>
</dbReference>
<dbReference type="GO" id="GO:0004421">
    <property type="term" value="F:hydroxymethylglutaryl-CoA synthase activity"/>
    <property type="evidence" value="ECO:0007669"/>
    <property type="project" value="UniProtKB-EC"/>
</dbReference>
<feature type="domain" description="Hydroxymethylglutaryl-coenzyme A synthase C-terminal" evidence="7">
    <location>
        <begin position="152"/>
        <end position="417"/>
    </location>
</feature>
<keyword evidence="5" id="KW-0752">Steroid biosynthesis</keyword>
<keyword evidence="5" id="KW-0444">Lipid biosynthesis</keyword>
<evidence type="ECO:0000256" key="4">
    <source>
        <dbReference type="PIRSR" id="PIRSR610122-2"/>
    </source>
</evidence>
<keyword evidence="5" id="KW-1207">Sterol metabolism</keyword>
<sequence>METYDGAPKGKYSTGLGQVNMAVVSDREDIVSISLTAVMNFFEKYDISPNDIGRLEVGTETIIDKSKSVKSYLMELFNKSGNFNIEGIDTVNACYGGTNALFNAINWIESSSWDGRYALVVAADIAVYAVGPARPTGGCSAVAMLIGPNAPLVIEPGIRGSHMEHVYDFYKPILNSEYPLVDGQLSIQCYLKALDKCYDAYGEKFRERHGKVFSLKEVDYLVFHSPYNKLVRKAYGRLLFNEFLRFPEEPLFKDVQRYKHQQREDTYFNRSINTEFEKLSVDGYNKRVAPSTKLSLELGNCYSASLYIGLLSLLDHLSDDLIGKRVLMFSYGSGMAASFFSIVVKGSIEFIKQKEKLTKRLSQRKFVEPREFAKTMLLREKHLLASAYVPEGTLDLFPGTFYLDKVDDKYRRYYKRKLKEKENHPQTTPAKL</sequence>
<comment type="catalytic activity">
    <reaction evidence="5">
        <text>acetoacetyl-CoA + acetyl-CoA + H2O = (3S)-3-hydroxy-3-methylglutaryl-CoA + CoA + H(+)</text>
        <dbReference type="Rhea" id="RHEA:10188"/>
        <dbReference type="ChEBI" id="CHEBI:15377"/>
        <dbReference type="ChEBI" id="CHEBI:15378"/>
        <dbReference type="ChEBI" id="CHEBI:43074"/>
        <dbReference type="ChEBI" id="CHEBI:57286"/>
        <dbReference type="ChEBI" id="CHEBI:57287"/>
        <dbReference type="ChEBI" id="CHEBI:57288"/>
        <dbReference type="EC" id="2.3.3.10"/>
    </reaction>
</comment>
<dbReference type="GO" id="GO:0006084">
    <property type="term" value="P:acetyl-CoA metabolic process"/>
    <property type="evidence" value="ECO:0007669"/>
    <property type="project" value="InterPro"/>
</dbReference>
<feature type="active site" description="Acyl-thioester intermediate" evidence="3">
    <location>
        <position position="94"/>
    </location>
</feature>
<comment type="function">
    <text evidence="5">Catalyzes the condensation of acetyl-CoA with acetoacetyl-CoA to form HMG-CoA.</text>
</comment>
<keyword evidence="5" id="KW-0756">Sterol biosynthesis</keyword>
<name>A0A6B2L453_9EUKA</name>
<feature type="active site" description="Proton donor/acceptor" evidence="3">
    <location>
        <position position="60"/>
    </location>
</feature>
<keyword evidence="5" id="KW-0753">Steroid metabolism</keyword>
<dbReference type="PANTHER" id="PTHR43323">
    <property type="entry name" value="3-HYDROXY-3-METHYLGLUTARYL COENZYME A SYNTHASE"/>
    <property type="match status" value="1"/>
</dbReference>
<dbReference type="NCBIfam" id="TIGR01833">
    <property type="entry name" value="HMG-CoA-S_euk"/>
    <property type="match status" value="1"/>
</dbReference>
<dbReference type="EC" id="2.3.3.10" evidence="5"/>
<evidence type="ECO:0000259" key="7">
    <source>
        <dbReference type="Pfam" id="PF08540"/>
    </source>
</evidence>
<evidence type="ECO:0000256" key="2">
    <source>
        <dbReference type="ARBA" id="ARBA00022679"/>
    </source>
</evidence>
<dbReference type="PANTHER" id="PTHR43323:SF2">
    <property type="entry name" value="HYDROXYMETHYLGLUTARYL-COA SYNTHASE"/>
    <property type="match status" value="1"/>
</dbReference>
<evidence type="ECO:0000256" key="3">
    <source>
        <dbReference type="PIRSR" id="PIRSR610122-1"/>
    </source>
</evidence>
<feature type="binding site" evidence="4">
    <location>
        <position position="229"/>
    </location>
    <ligand>
        <name>CoA</name>
        <dbReference type="ChEBI" id="CHEBI:57287"/>
    </ligand>
</feature>
<evidence type="ECO:0000256" key="5">
    <source>
        <dbReference type="RuleBase" id="RU364071"/>
    </source>
</evidence>
<keyword evidence="2 5" id="KW-0808">Transferase</keyword>
<accession>A0A6B2L453</accession>
<feature type="binding site" evidence="4">
    <location>
        <position position="186"/>
    </location>
    <ligand>
        <name>CoA</name>
        <dbReference type="ChEBI" id="CHEBI:57287"/>
    </ligand>
</feature>
<reference evidence="8" key="1">
    <citation type="journal article" date="2020" name="J. Eukaryot. Microbiol.">
        <title>De novo Sequencing, Assembly and Annotation of the Transcriptome for the Free-Living Testate Amoeba Arcella intermedia.</title>
        <authorList>
            <person name="Ribeiro G.M."/>
            <person name="Porfirio-Sousa A.L."/>
            <person name="Maurer-Alcala X.X."/>
            <person name="Katz L.A."/>
            <person name="Lahr D.J.G."/>
        </authorList>
    </citation>
    <scope>NUCLEOTIDE SEQUENCE</scope>
</reference>
<dbReference type="InterPro" id="IPR013528">
    <property type="entry name" value="HMG_CoA_synth_N"/>
</dbReference>
<dbReference type="InterPro" id="IPR010122">
    <property type="entry name" value="HMG_CoA_synthase_euk"/>
</dbReference>
<comment type="similarity">
    <text evidence="1 5">Belongs to the thiolase-like superfamily. HMG-CoA synthase family.</text>
</comment>
<dbReference type="UniPathway" id="UPA00058">
    <property type="reaction ID" value="UER00102"/>
</dbReference>